<dbReference type="KEGG" id="dmm:dnm_026120"/>
<keyword evidence="2" id="KW-1185">Reference proteome</keyword>
<evidence type="ECO:0000313" key="1">
    <source>
        <dbReference type="EMBL" id="QTA86588.1"/>
    </source>
</evidence>
<accession>A0A975BJM6</accession>
<gene>
    <name evidence="1" type="ORF">dnm_026120</name>
</gene>
<dbReference type="AlphaFoldDB" id="A0A975BJM6"/>
<evidence type="ECO:0000313" key="2">
    <source>
        <dbReference type="Proteomes" id="UP000663722"/>
    </source>
</evidence>
<dbReference type="Proteomes" id="UP000663722">
    <property type="component" value="Chromosome"/>
</dbReference>
<dbReference type="EMBL" id="CP061800">
    <property type="protein sequence ID" value="QTA86588.1"/>
    <property type="molecule type" value="Genomic_DNA"/>
</dbReference>
<protein>
    <submittedName>
        <fullName evidence="1">Uncharacterized protein</fullName>
    </submittedName>
</protein>
<sequence length="68" mass="7902">MSPITGILVVGRSYAISEKVQSRLNWRSDKMVLNSVPILCITFDELYERLDNRLKLFRPAYEIEEAGR</sequence>
<proteinExistence type="predicted"/>
<dbReference type="RefSeq" id="WP_207682164.1">
    <property type="nucleotide sequence ID" value="NZ_CP061800.1"/>
</dbReference>
<name>A0A975BJM6_9BACT</name>
<reference evidence="1" key="1">
    <citation type="journal article" date="2021" name="Microb. Physiol.">
        <title>Proteogenomic Insights into the Physiology of Marine, Sulfate-Reducing, Filamentous Desulfonema limicola and Desulfonema magnum.</title>
        <authorList>
            <person name="Schnaars V."/>
            <person name="Wohlbrand L."/>
            <person name="Scheve S."/>
            <person name="Hinrichs C."/>
            <person name="Reinhardt R."/>
            <person name="Rabus R."/>
        </authorList>
    </citation>
    <scope>NUCLEOTIDE SEQUENCE</scope>
    <source>
        <strain evidence="1">4be13</strain>
    </source>
</reference>
<organism evidence="1 2">
    <name type="scientific">Desulfonema magnum</name>
    <dbReference type="NCBI Taxonomy" id="45655"/>
    <lineage>
        <taxon>Bacteria</taxon>
        <taxon>Pseudomonadati</taxon>
        <taxon>Thermodesulfobacteriota</taxon>
        <taxon>Desulfobacteria</taxon>
        <taxon>Desulfobacterales</taxon>
        <taxon>Desulfococcaceae</taxon>
        <taxon>Desulfonema</taxon>
    </lineage>
</organism>